<reference evidence="1" key="1">
    <citation type="submission" date="2019-07" db="EMBL/GenBank/DDBJ databases">
        <authorList>
            <person name="Dittberner H."/>
        </authorList>
    </citation>
    <scope>NUCLEOTIDE SEQUENCE [LARGE SCALE GENOMIC DNA]</scope>
</reference>
<evidence type="ECO:0000313" key="2">
    <source>
        <dbReference type="Proteomes" id="UP000489600"/>
    </source>
</evidence>
<gene>
    <name evidence="1" type="ORF">ANE_LOCUS15153</name>
</gene>
<comment type="caution">
    <text evidence="1">The sequence shown here is derived from an EMBL/GenBank/DDBJ whole genome shotgun (WGS) entry which is preliminary data.</text>
</comment>
<organism evidence="1 2">
    <name type="scientific">Arabis nemorensis</name>
    <dbReference type="NCBI Taxonomy" id="586526"/>
    <lineage>
        <taxon>Eukaryota</taxon>
        <taxon>Viridiplantae</taxon>
        <taxon>Streptophyta</taxon>
        <taxon>Embryophyta</taxon>
        <taxon>Tracheophyta</taxon>
        <taxon>Spermatophyta</taxon>
        <taxon>Magnoliopsida</taxon>
        <taxon>eudicotyledons</taxon>
        <taxon>Gunneridae</taxon>
        <taxon>Pentapetalae</taxon>
        <taxon>rosids</taxon>
        <taxon>malvids</taxon>
        <taxon>Brassicales</taxon>
        <taxon>Brassicaceae</taxon>
        <taxon>Arabideae</taxon>
        <taxon>Arabis</taxon>
    </lineage>
</organism>
<protein>
    <submittedName>
        <fullName evidence="1">Uncharacterized protein</fullName>
    </submittedName>
</protein>
<name>A0A565BTK5_9BRAS</name>
<dbReference type="EMBL" id="CABITT030000005">
    <property type="protein sequence ID" value="VVB04709.1"/>
    <property type="molecule type" value="Genomic_DNA"/>
</dbReference>
<evidence type="ECO:0000313" key="1">
    <source>
        <dbReference type="EMBL" id="VVB04709.1"/>
    </source>
</evidence>
<dbReference type="AlphaFoldDB" id="A0A565BTK5"/>
<keyword evidence="2" id="KW-1185">Reference proteome</keyword>
<proteinExistence type="predicted"/>
<dbReference type="Proteomes" id="UP000489600">
    <property type="component" value="Unassembled WGS sequence"/>
</dbReference>
<accession>A0A565BTK5</accession>
<sequence length="147" mass="15929">MCFPMKKDINLVKALVPAVVIEAPPNTVFLDIDDCGGSSPGSSYDIGFWMVVKSCHRTIWLCLMRILIYRKNLTVSTHLHQGPARPVKVDRGKGIMLEDEGQCMPLLGLTMGPVCIGMAGKGKVDTMDSDLAGSSSDENIFLGACRI</sequence>